<dbReference type="NCBIfam" id="TIGR01558">
    <property type="entry name" value="sm_term_P27"/>
    <property type="match status" value="1"/>
</dbReference>
<dbReference type="EMBL" id="LN887698">
    <property type="protein sequence ID" value="CUR41852.1"/>
    <property type="molecule type" value="Genomic_DNA"/>
</dbReference>
<dbReference type="Pfam" id="PF05119">
    <property type="entry name" value="Terminase_4"/>
    <property type="match status" value="1"/>
</dbReference>
<reference evidence="2" key="1">
    <citation type="submission" date="2015-10" db="EMBL/GenBank/DDBJ databases">
        <authorList>
            <person name="Gilbert D.G."/>
        </authorList>
    </citation>
    <scope>NUCLEOTIDE SEQUENCE</scope>
    <source>
        <strain evidence="2">Lp167-67</strain>
    </source>
</reference>
<dbReference type="RefSeq" id="WP_174891844.1">
    <property type="nucleotide sequence ID" value="NZ_CANCWL010000013.1"/>
</dbReference>
<evidence type="ECO:0000256" key="1">
    <source>
        <dbReference type="SAM" id="MobiDB-lite"/>
    </source>
</evidence>
<dbReference type="AlphaFoldDB" id="A0A0U5D756"/>
<evidence type="ECO:0000313" key="2">
    <source>
        <dbReference type="EMBL" id="CUR41852.1"/>
    </source>
</evidence>
<accession>A0A0U5D756</accession>
<proteinExistence type="predicted"/>
<gene>
    <name evidence="2" type="ORF">LRLP16767_LRLP167_00173</name>
</gene>
<feature type="region of interest" description="Disordered" evidence="1">
    <location>
        <begin position="1"/>
        <end position="34"/>
    </location>
</feature>
<dbReference type="InterPro" id="IPR006448">
    <property type="entry name" value="Phage_term_ssu_P27"/>
</dbReference>
<organism evidence="2">
    <name type="scientific">Limosilactobacillus reuteri</name>
    <name type="common">Lactobacillus reuteri</name>
    <dbReference type="NCBI Taxonomy" id="1598"/>
    <lineage>
        <taxon>Bacteria</taxon>
        <taxon>Bacillati</taxon>
        <taxon>Bacillota</taxon>
        <taxon>Bacilli</taxon>
        <taxon>Lactobacillales</taxon>
        <taxon>Lactobacillaceae</taxon>
        <taxon>Limosilactobacillus</taxon>
    </lineage>
</organism>
<feature type="compositionally biased region" description="Basic and acidic residues" evidence="1">
    <location>
        <begin position="7"/>
        <end position="30"/>
    </location>
</feature>
<sequence length="179" mass="19781">MARKNKITTDPKAEKYQRERTEQLKRDTESWKPLQSSPPWYLSKIAKNAYRAILPALMKSEIVKQPDLTVVAALCVQVDIFRQAYKDIQKHGIQSAIYKPVVSPTGEVIDAHNFAGFKKNPAVTTLSDSTAKIKQLSAELGLTPQSRATLLNLNSDDDDSGDVVDSIAKMLNGKGDHSA</sequence>
<protein>
    <submittedName>
        <fullName evidence="2">Phage terminase, small subunit</fullName>
    </submittedName>
</protein>
<name>A0A0U5D756_LIMRT</name>